<evidence type="ECO:0000313" key="3">
    <source>
        <dbReference type="Proteomes" id="UP000277580"/>
    </source>
</evidence>
<sequence length="149" mass="16995">MYDVVSRKHTLYYSKCSYTLGPRVYLPLWLAIPPIIDFPMFSVRLSRIRLLNMEARLSRKYRVLPGDAENTRQREKKRKGAVTCVLCLQHHFEMVMYALGLLDQELASPESSHSMLASCHASCGADLRPTGEDPTGATSQYCPLSHYRL</sequence>
<dbReference type="Proteomes" id="UP000277580">
    <property type="component" value="Unassembled WGS sequence"/>
</dbReference>
<feature type="transmembrane region" description="Helical" evidence="1">
    <location>
        <begin position="24"/>
        <end position="43"/>
    </location>
</feature>
<dbReference type="AlphaFoldDB" id="A0A3N4KDF4"/>
<proteinExistence type="predicted"/>
<keyword evidence="1" id="KW-0472">Membrane</keyword>
<organism evidence="2 3">
    <name type="scientific">Morchella conica CCBAS932</name>
    <dbReference type="NCBI Taxonomy" id="1392247"/>
    <lineage>
        <taxon>Eukaryota</taxon>
        <taxon>Fungi</taxon>
        <taxon>Dikarya</taxon>
        <taxon>Ascomycota</taxon>
        <taxon>Pezizomycotina</taxon>
        <taxon>Pezizomycetes</taxon>
        <taxon>Pezizales</taxon>
        <taxon>Morchellaceae</taxon>
        <taxon>Morchella</taxon>
    </lineage>
</organism>
<keyword evidence="1" id="KW-1133">Transmembrane helix</keyword>
<reference evidence="2 3" key="1">
    <citation type="journal article" date="2018" name="Nat. Ecol. Evol.">
        <title>Pezizomycetes genomes reveal the molecular basis of ectomycorrhizal truffle lifestyle.</title>
        <authorList>
            <person name="Murat C."/>
            <person name="Payen T."/>
            <person name="Noel B."/>
            <person name="Kuo A."/>
            <person name="Morin E."/>
            <person name="Chen J."/>
            <person name="Kohler A."/>
            <person name="Krizsan K."/>
            <person name="Balestrini R."/>
            <person name="Da Silva C."/>
            <person name="Montanini B."/>
            <person name="Hainaut M."/>
            <person name="Levati E."/>
            <person name="Barry K.W."/>
            <person name="Belfiori B."/>
            <person name="Cichocki N."/>
            <person name="Clum A."/>
            <person name="Dockter R.B."/>
            <person name="Fauchery L."/>
            <person name="Guy J."/>
            <person name="Iotti M."/>
            <person name="Le Tacon F."/>
            <person name="Lindquist E.A."/>
            <person name="Lipzen A."/>
            <person name="Malagnac F."/>
            <person name="Mello A."/>
            <person name="Molinier V."/>
            <person name="Miyauchi S."/>
            <person name="Poulain J."/>
            <person name="Riccioni C."/>
            <person name="Rubini A."/>
            <person name="Sitrit Y."/>
            <person name="Splivallo R."/>
            <person name="Traeger S."/>
            <person name="Wang M."/>
            <person name="Zifcakova L."/>
            <person name="Wipf D."/>
            <person name="Zambonelli A."/>
            <person name="Paolocci F."/>
            <person name="Nowrousian M."/>
            <person name="Ottonello S."/>
            <person name="Baldrian P."/>
            <person name="Spatafora J.W."/>
            <person name="Henrissat B."/>
            <person name="Nagy L.G."/>
            <person name="Aury J.M."/>
            <person name="Wincker P."/>
            <person name="Grigoriev I.V."/>
            <person name="Bonfante P."/>
            <person name="Martin F.M."/>
        </authorList>
    </citation>
    <scope>NUCLEOTIDE SEQUENCE [LARGE SCALE GENOMIC DNA]</scope>
    <source>
        <strain evidence="2 3">CCBAS932</strain>
    </source>
</reference>
<keyword evidence="1" id="KW-0812">Transmembrane</keyword>
<evidence type="ECO:0000313" key="2">
    <source>
        <dbReference type="EMBL" id="RPB08553.1"/>
    </source>
</evidence>
<accession>A0A3N4KDF4</accession>
<keyword evidence="3" id="KW-1185">Reference proteome</keyword>
<protein>
    <submittedName>
        <fullName evidence="2">Uncharacterized protein</fullName>
    </submittedName>
</protein>
<gene>
    <name evidence="2" type="ORF">P167DRAFT_338206</name>
</gene>
<dbReference type="EMBL" id="ML119161">
    <property type="protein sequence ID" value="RPB08553.1"/>
    <property type="molecule type" value="Genomic_DNA"/>
</dbReference>
<evidence type="ECO:0000256" key="1">
    <source>
        <dbReference type="SAM" id="Phobius"/>
    </source>
</evidence>
<name>A0A3N4KDF4_9PEZI</name>
<dbReference type="InParanoid" id="A0A3N4KDF4"/>